<dbReference type="InterPro" id="IPR052934">
    <property type="entry name" value="Methyl-DNA_Rec/Restrict_Enz"/>
</dbReference>
<dbReference type="InterPro" id="IPR027417">
    <property type="entry name" value="P-loop_NTPase"/>
</dbReference>
<dbReference type="PANTHER" id="PTHR37291:SF1">
    <property type="entry name" value="TYPE IV METHYL-DIRECTED RESTRICTION ENZYME ECOKMCRB SUBUNIT"/>
    <property type="match status" value="1"/>
</dbReference>
<dbReference type="InterPro" id="IPR011704">
    <property type="entry name" value="ATPase_dyneun-rel_AAA"/>
</dbReference>
<keyword evidence="3" id="KW-1185">Reference proteome</keyword>
<evidence type="ECO:0000259" key="1">
    <source>
        <dbReference type="Pfam" id="PF07728"/>
    </source>
</evidence>
<reference evidence="3" key="1">
    <citation type="journal article" date="2019" name="Int. J. Syst. Evol. Microbiol.">
        <title>The Global Catalogue of Microorganisms (GCM) 10K type strain sequencing project: providing services to taxonomists for standard genome sequencing and annotation.</title>
        <authorList>
            <consortium name="The Broad Institute Genomics Platform"/>
            <consortium name="The Broad Institute Genome Sequencing Center for Infectious Disease"/>
            <person name="Wu L."/>
            <person name="Ma J."/>
        </authorList>
    </citation>
    <scope>NUCLEOTIDE SEQUENCE [LARGE SCALE GENOMIC DNA]</scope>
    <source>
        <strain evidence="3">CCUG 54781</strain>
    </source>
</reference>
<sequence length="685" mass="79990">MKISKKQIIKSSENLIETTTNKFWGLVSIFTSIKNSTKVIDSGHTFELKTKDISNKLEDLFYFGEENKKFNDNSIYLRLSKNWIEQFNDLLLKGKPNIFDCSIFYFKNYEFDSLNSVDLVNMFKDAINLPPILLEEIFDVNYSETDLELEENYNKKEILDLFKIKKNINLDYFTFSFESPFVIQSHPGELKRAPFIQTLYSGSKIQEVLLISDFNLDEYYFFNNKFKKEQSFQIFENKVLLKIIFESFKYILKKYGEEKVLKNNEIKDAIIEDRNYKGLSLKNYFGFETVIGQFDNEQTANELKSGGGKRFIDEKITILGNDNSYFTSQWNSVDNGRGLTLGNFNRLLSDVSEGVLEIIKSDSGYKLIEKSIITDQSPLVKVENVIFYGSPGTGKSHKVNEELKKLNNIFYERITFHPEYDHASFVGGYKPISEKNEEGIDEVKYKFVPQVFTNIYERAWKDQDNQYYLAIEEINRGNCAEIFGDIFQLLDRNSNYTVTPSNELKQHLENQLGADHEGIVNGLKLPNNLTIWATMNTSDQSLFPMDSAFKRRWNWEYIPICYDDIDENKSSKYIVDLGEGESFSWLKFIEAVNTKIKHNQNLGMDKCIGNYFIKPESDKIELKEFINKAIFYLWNDVFKDEDERDSIFRKGVFYEDFFPIEKGKDLILEILGTDDFSNVVINKAE</sequence>
<dbReference type="EMBL" id="JBHTCR010000004">
    <property type="protein sequence ID" value="MFC7347352.1"/>
    <property type="molecule type" value="Genomic_DNA"/>
</dbReference>
<protein>
    <submittedName>
        <fullName evidence="2">McrB family protein</fullName>
    </submittedName>
</protein>
<gene>
    <name evidence="2" type="ORF">ACFQO9_11555</name>
</gene>
<dbReference type="Gene3D" id="3.40.50.300">
    <property type="entry name" value="P-loop containing nucleotide triphosphate hydrolases"/>
    <property type="match status" value="1"/>
</dbReference>
<comment type="caution">
    <text evidence="2">The sequence shown here is derived from an EMBL/GenBank/DDBJ whole genome shotgun (WGS) entry which is preliminary data.</text>
</comment>
<dbReference type="PANTHER" id="PTHR37291">
    <property type="entry name" value="5-METHYLCYTOSINE-SPECIFIC RESTRICTION ENZYME B"/>
    <property type="match status" value="1"/>
</dbReference>
<evidence type="ECO:0000313" key="3">
    <source>
        <dbReference type="Proteomes" id="UP001596550"/>
    </source>
</evidence>
<dbReference type="RefSeq" id="WP_378178724.1">
    <property type="nucleotide sequence ID" value="NZ_JBHTCR010000004.1"/>
</dbReference>
<proteinExistence type="predicted"/>
<dbReference type="Pfam" id="PF07728">
    <property type="entry name" value="AAA_5"/>
    <property type="match status" value="1"/>
</dbReference>
<name>A0ABW2LYS4_9FLAO</name>
<organism evidence="2 3">
    <name type="scientific">Chryseobacterium zhengzhouense</name>
    <dbReference type="NCBI Taxonomy" id="1636086"/>
    <lineage>
        <taxon>Bacteria</taxon>
        <taxon>Pseudomonadati</taxon>
        <taxon>Bacteroidota</taxon>
        <taxon>Flavobacteriia</taxon>
        <taxon>Flavobacteriales</taxon>
        <taxon>Weeksellaceae</taxon>
        <taxon>Chryseobacterium group</taxon>
        <taxon>Chryseobacterium</taxon>
    </lineage>
</organism>
<dbReference type="Proteomes" id="UP001596550">
    <property type="component" value="Unassembled WGS sequence"/>
</dbReference>
<accession>A0ABW2LYS4</accession>
<feature type="domain" description="ATPase dynein-related AAA" evidence="1">
    <location>
        <begin position="384"/>
        <end position="552"/>
    </location>
</feature>
<evidence type="ECO:0000313" key="2">
    <source>
        <dbReference type="EMBL" id="MFC7347352.1"/>
    </source>
</evidence>
<dbReference type="SUPFAM" id="SSF52540">
    <property type="entry name" value="P-loop containing nucleoside triphosphate hydrolases"/>
    <property type="match status" value="1"/>
</dbReference>